<protein>
    <submittedName>
        <fullName evidence="3">NUDIX hydrolase</fullName>
    </submittedName>
</protein>
<accession>A0A1V0SJK7</accession>
<reference evidence="3" key="1">
    <citation type="journal article" date="2017" name="Science">
        <title>Giant viruses with an expanded complement of translation system components.</title>
        <authorList>
            <person name="Schulz F."/>
            <person name="Yutin N."/>
            <person name="Ivanova N.N."/>
            <person name="Ortega D.R."/>
            <person name="Lee T.K."/>
            <person name="Vierheilig J."/>
            <person name="Daims H."/>
            <person name="Horn M."/>
            <person name="Wagner M."/>
            <person name="Jensen G.J."/>
            <person name="Kyrpides N.C."/>
            <person name="Koonin E.V."/>
            <person name="Woyke T."/>
        </authorList>
    </citation>
    <scope>NUCLEOTIDE SEQUENCE</scope>
    <source>
        <strain evidence="3">KNV1</strain>
    </source>
</reference>
<dbReference type="InterPro" id="IPR020084">
    <property type="entry name" value="NUDIX_hydrolase_CS"/>
</dbReference>
<organism evidence="3">
    <name type="scientific">Klosneuvirus KNV1</name>
    <dbReference type="NCBI Taxonomy" id="1977640"/>
    <lineage>
        <taxon>Viruses</taxon>
        <taxon>Varidnaviria</taxon>
        <taxon>Bamfordvirae</taxon>
        <taxon>Nucleocytoviricota</taxon>
        <taxon>Megaviricetes</taxon>
        <taxon>Imitervirales</taxon>
        <taxon>Mimiviridae</taxon>
        <taxon>Klosneuvirinae</taxon>
        <taxon>Klosneuvirus</taxon>
    </lineage>
</organism>
<dbReference type="InterPro" id="IPR015797">
    <property type="entry name" value="NUDIX_hydrolase-like_dom_sf"/>
</dbReference>
<evidence type="ECO:0000256" key="1">
    <source>
        <dbReference type="ARBA" id="ARBA00022801"/>
    </source>
</evidence>
<dbReference type="PROSITE" id="PS51462">
    <property type="entry name" value="NUDIX"/>
    <property type="match status" value="1"/>
</dbReference>
<feature type="domain" description="Nudix hydrolase" evidence="2">
    <location>
        <begin position="2"/>
        <end position="129"/>
    </location>
</feature>
<dbReference type="Pfam" id="PF00293">
    <property type="entry name" value="NUDIX"/>
    <property type="match status" value="1"/>
</dbReference>
<dbReference type="PANTHER" id="PTHR23114">
    <property type="entry name" value="M7GPPPN-MRNA HYDROLASE"/>
    <property type="match status" value="1"/>
</dbReference>
<keyword evidence="1 3" id="KW-0378">Hydrolase</keyword>
<dbReference type="PRINTS" id="PR00502">
    <property type="entry name" value="NUDIXFAMILY"/>
</dbReference>
<sequence length="133" mass="15501">MDIVPCGGVIVFDQKIEHCILVKTENNNYGFPKGKRNKGESMEQTALRELYEETGLTRDHIKLIDNMTLDELSVKGNPCIRYYLATCDNINHTFKFDDKELAEVKWYKIDDAMKLLWDKRIIVLNQAIEKMKS</sequence>
<dbReference type="PROSITE" id="PS00893">
    <property type="entry name" value="NUDIX_BOX"/>
    <property type="match status" value="1"/>
</dbReference>
<dbReference type="PANTHER" id="PTHR23114:SF17">
    <property type="entry name" value="M7GPPPN-MRNA HYDROLASE"/>
    <property type="match status" value="1"/>
</dbReference>
<gene>
    <name evidence="3" type="ORF">Klosneuvirus_3_42</name>
</gene>
<dbReference type="Gene3D" id="3.90.79.10">
    <property type="entry name" value="Nucleoside Triphosphate Pyrophosphohydrolase"/>
    <property type="match status" value="1"/>
</dbReference>
<name>A0A1V0SJK7_9VIRU</name>
<dbReference type="EMBL" id="KY684110">
    <property type="protein sequence ID" value="ARF11907.1"/>
    <property type="molecule type" value="Genomic_DNA"/>
</dbReference>
<evidence type="ECO:0000259" key="2">
    <source>
        <dbReference type="PROSITE" id="PS51462"/>
    </source>
</evidence>
<dbReference type="GO" id="GO:0016787">
    <property type="term" value="F:hydrolase activity"/>
    <property type="evidence" value="ECO:0007669"/>
    <property type="project" value="UniProtKB-KW"/>
</dbReference>
<dbReference type="InterPro" id="IPR000086">
    <property type="entry name" value="NUDIX_hydrolase_dom"/>
</dbReference>
<dbReference type="SUPFAM" id="SSF55811">
    <property type="entry name" value="Nudix"/>
    <property type="match status" value="1"/>
</dbReference>
<proteinExistence type="predicted"/>
<evidence type="ECO:0000313" key="3">
    <source>
        <dbReference type="EMBL" id="ARF11907.1"/>
    </source>
</evidence>
<dbReference type="InterPro" id="IPR020476">
    <property type="entry name" value="Nudix_hydrolase"/>
</dbReference>